<dbReference type="RefSeq" id="WP_136820556.1">
    <property type="nucleotide sequence ID" value="NZ_BMJX01000003.1"/>
</dbReference>
<keyword evidence="2" id="KW-1185">Reference proteome</keyword>
<reference evidence="1 2" key="1">
    <citation type="submission" date="2019-04" db="EMBL/GenBank/DDBJ databases">
        <title>Sphingobacterium olei sp. nov., isolated from oil-contaminated soil.</title>
        <authorList>
            <person name="Liu B."/>
        </authorList>
    </citation>
    <scope>NUCLEOTIDE SEQUENCE [LARGE SCALE GENOMIC DNA]</scope>
    <source>
        <strain evidence="1 2">Y3L14</strain>
    </source>
</reference>
<accession>A0A4U0H1G5</accession>
<proteinExistence type="predicted"/>
<dbReference type="AlphaFoldDB" id="A0A4U0H1G5"/>
<name>A0A4U0H1G5_9SPHI</name>
<protein>
    <submittedName>
        <fullName evidence="1">Uncharacterized protein</fullName>
    </submittedName>
</protein>
<gene>
    <name evidence="1" type="ORF">FAZ19_09770</name>
</gene>
<evidence type="ECO:0000313" key="2">
    <source>
        <dbReference type="Proteomes" id="UP000309872"/>
    </source>
</evidence>
<dbReference type="Proteomes" id="UP000309872">
    <property type="component" value="Unassembled WGS sequence"/>
</dbReference>
<comment type="caution">
    <text evidence="1">The sequence shown here is derived from an EMBL/GenBank/DDBJ whole genome shotgun (WGS) entry which is preliminary data.</text>
</comment>
<sequence length="124" mass="14617">MKNVIIFEFNSLSSSIYEGLVFDLDRSIGYKFKYVNKILVFREEYDSEFRDYKSYIDQYLKSGCDKFHEVSKAHSPDDLHISCSFITKVNLNENLISSCAFNAYYWRIDSTLRGTSIFKDRVIN</sequence>
<dbReference type="EMBL" id="SUKA01000003">
    <property type="protein sequence ID" value="TJY65427.1"/>
    <property type="molecule type" value="Genomic_DNA"/>
</dbReference>
<evidence type="ECO:0000313" key="1">
    <source>
        <dbReference type="EMBL" id="TJY65427.1"/>
    </source>
</evidence>
<organism evidence="1 2">
    <name type="scientific">Sphingobacterium alkalisoli</name>
    <dbReference type="NCBI Taxonomy" id="1874115"/>
    <lineage>
        <taxon>Bacteria</taxon>
        <taxon>Pseudomonadati</taxon>
        <taxon>Bacteroidota</taxon>
        <taxon>Sphingobacteriia</taxon>
        <taxon>Sphingobacteriales</taxon>
        <taxon>Sphingobacteriaceae</taxon>
        <taxon>Sphingobacterium</taxon>
    </lineage>
</organism>